<dbReference type="InterPro" id="IPR011006">
    <property type="entry name" value="CheY-like_superfamily"/>
</dbReference>
<dbReference type="SMART" id="SM00862">
    <property type="entry name" value="Trans_reg_C"/>
    <property type="match status" value="1"/>
</dbReference>
<dbReference type="AlphaFoldDB" id="B4U3Y8"/>
<keyword evidence="2" id="KW-0902">Two-component regulatory system</keyword>
<dbReference type="GO" id="GO:0000976">
    <property type="term" value="F:transcription cis-regulatory region binding"/>
    <property type="evidence" value="ECO:0007669"/>
    <property type="project" value="TreeGrafter"/>
</dbReference>
<dbReference type="Gene3D" id="6.10.250.690">
    <property type="match status" value="1"/>
</dbReference>
<protein>
    <submittedName>
        <fullName evidence="11">Alkaline phosphatase synthesis transcriptional regulatory protein PhoP</fullName>
    </submittedName>
</protein>
<dbReference type="CDD" id="cd00383">
    <property type="entry name" value="trans_reg_C"/>
    <property type="match status" value="1"/>
</dbReference>
<keyword evidence="1 7" id="KW-0597">Phosphoprotein</keyword>
<dbReference type="PROSITE" id="PS51755">
    <property type="entry name" value="OMPR_PHOB"/>
    <property type="match status" value="1"/>
</dbReference>
<evidence type="ECO:0000256" key="5">
    <source>
        <dbReference type="ARBA" id="ARBA00023159"/>
    </source>
</evidence>
<dbReference type="FunFam" id="3.40.50.2300:FF:000249">
    <property type="entry name" value="Alkaline phosphatase synthesis transcriptional regulatory proteinphoP"/>
    <property type="match status" value="1"/>
</dbReference>
<dbReference type="SUPFAM" id="SSF52172">
    <property type="entry name" value="CheY-like"/>
    <property type="match status" value="1"/>
</dbReference>
<accession>B4U3Y8</accession>
<evidence type="ECO:0000256" key="6">
    <source>
        <dbReference type="ARBA" id="ARBA00023163"/>
    </source>
</evidence>
<dbReference type="Gene3D" id="3.40.50.2300">
    <property type="match status" value="1"/>
</dbReference>
<dbReference type="Gene3D" id="1.10.10.10">
    <property type="entry name" value="Winged helix-like DNA-binding domain superfamily/Winged helix DNA-binding domain"/>
    <property type="match status" value="1"/>
</dbReference>
<name>B4U3Y8_STREM</name>
<reference evidence="11 12" key="1">
    <citation type="journal article" date="2008" name="PLoS ONE">
        <title>Genome sequence of a lancefield group C Streptococcus zooepidemicus strain causing epidemic nephritis: new information about an old disease.</title>
        <authorList>
            <person name="Beres S.B."/>
            <person name="Sesso R."/>
            <person name="Pinto S.W.L."/>
            <person name="Hoe N.P."/>
            <person name="Porcella S.F."/>
            <person name="Deleo F.R."/>
            <person name="Musser J.M."/>
        </authorList>
    </citation>
    <scope>NUCLEOTIDE SEQUENCE [LARGE SCALE GENOMIC DNA]</scope>
    <source>
        <strain evidence="11 12">MGCS10565</strain>
    </source>
</reference>
<dbReference type="SMART" id="SM00448">
    <property type="entry name" value="REC"/>
    <property type="match status" value="1"/>
</dbReference>
<dbReference type="EMBL" id="CP001129">
    <property type="protein sequence ID" value="ACG62705.1"/>
    <property type="molecule type" value="Genomic_DNA"/>
</dbReference>
<dbReference type="GO" id="GO:0006355">
    <property type="term" value="P:regulation of DNA-templated transcription"/>
    <property type="evidence" value="ECO:0007669"/>
    <property type="project" value="InterPro"/>
</dbReference>
<keyword evidence="6" id="KW-0804">Transcription</keyword>
<dbReference type="HOGENOM" id="CLU_000445_30_4_9"/>
<dbReference type="PROSITE" id="PS50110">
    <property type="entry name" value="RESPONSE_REGULATORY"/>
    <property type="match status" value="1"/>
</dbReference>
<evidence type="ECO:0000256" key="1">
    <source>
        <dbReference type="ARBA" id="ARBA00022553"/>
    </source>
</evidence>
<evidence type="ECO:0000256" key="2">
    <source>
        <dbReference type="ARBA" id="ARBA00023012"/>
    </source>
</evidence>
<proteinExistence type="predicted"/>
<dbReference type="Pfam" id="PF00486">
    <property type="entry name" value="Trans_reg_C"/>
    <property type="match status" value="1"/>
</dbReference>
<dbReference type="SUPFAM" id="SSF46894">
    <property type="entry name" value="C-terminal effector domain of the bipartite response regulators"/>
    <property type="match status" value="1"/>
</dbReference>
<dbReference type="InterPro" id="IPR001867">
    <property type="entry name" value="OmpR/PhoB-type_DNA-bd"/>
</dbReference>
<dbReference type="InterPro" id="IPR001789">
    <property type="entry name" value="Sig_transdc_resp-reg_receiver"/>
</dbReference>
<dbReference type="PANTHER" id="PTHR48111">
    <property type="entry name" value="REGULATOR OF RPOS"/>
    <property type="match status" value="1"/>
</dbReference>
<feature type="DNA-binding region" description="OmpR/PhoB-type" evidence="8">
    <location>
        <begin position="141"/>
        <end position="240"/>
    </location>
</feature>
<dbReference type="FunFam" id="1.10.10.10:FF:000018">
    <property type="entry name" value="DNA-binding response regulator ResD"/>
    <property type="match status" value="1"/>
</dbReference>
<feature type="modified residue" description="4-aspartylphosphate" evidence="7">
    <location>
        <position position="60"/>
    </location>
</feature>
<dbReference type="InterPro" id="IPR016032">
    <property type="entry name" value="Sig_transdc_resp-reg_C-effctor"/>
</dbReference>
<dbReference type="GO" id="GO:0032993">
    <property type="term" value="C:protein-DNA complex"/>
    <property type="evidence" value="ECO:0007669"/>
    <property type="project" value="TreeGrafter"/>
</dbReference>
<feature type="domain" description="OmpR/PhoB-type" evidence="10">
    <location>
        <begin position="141"/>
        <end position="240"/>
    </location>
</feature>
<evidence type="ECO:0000259" key="10">
    <source>
        <dbReference type="PROSITE" id="PS51755"/>
    </source>
</evidence>
<sequence>MTDRSYEMTKRVLLVDDEEPILRLLDYHLAKEGFVTEMVTDGRTALALAEREPYDFIVLDIMLPQLDGIEVCKRLRSKGSKTPIMMVSAKSDEFDKVLALELGADDYVTKPFSPRELLARVKAILRRTEAEISGDGEEHREPFYTMSQLRLYPERHEVYKDKELLPLTPKEYELLLYLMKHPNMTLTRERLLERIWGYDFGQETRLVDVHIGKLREKIEDNPKAPQYIQTIRGYGYKFKELKNDRTS</sequence>
<dbReference type="GO" id="GO:0000156">
    <property type="term" value="F:phosphorelay response regulator activity"/>
    <property type="evidence" value="ECO:0007669"/>
    <property type="project" value="TreeGrafter"/>
</dbReference>
<organism evidence="11 12">
    <name type="scientific">Streptococcus equi subsp. zooepidemicus (strain MGCS10565)</name>
    <dbReference type="NCBI Taxonomy" id="552526"/>
    <lineage>
        <taxon>Bacteria</taxon>
        <taxon>Bacillati</taxon>
        <taxon>Bacillota</taxon>
        <taxon>Bacilli</taxon>
        <taxon>Lactobacillales</taxon>
        <taxon>Streptococcaceae</taxon>
        <taxon>Streptococcus</taxon>
    </lineage>
</organism>
<evidence type="ECO:0000256" key="3">
    <source>
        <dbReference type="ARBA" id="ARBA00023015"/>
    </source>
</evidence>
<evidence type="ECO:0000259" key="9">
    <source>
        <dbReference type="PROSITE" id="PS50110"/>
    </source>
</evidence>
<dbReference type="KEGG" id="sez:Sez_1369"/>
<evidence type="ECO:0000256" key="7">
    <source>
        <dbReference type="PROSITE-ProRule" id="PRU00169"/>
    </source>
</evidence>
<dbReference type="InterPro" id="IPR039420">
    <property type="entry name" value="WalR-like"/>
</dbReference>
<evidence type="ECO:0000256" key="4">
    <source>
        <dbReference type="ARBA" id="ARBA00023125"/>
    </source>
</evidence>
<keyword evidence="3" id="KW-0805">Transcription regulation</keyword>
<dbReference type="PANTHER" id="PTHR48111:SF73">
    <property type="entry name" value="ALKALINE PHOSPHATASE SYNTHESIS TRANSCRIPTIONAL REGULATORY PROTEIN PHOP"/>
    <property type="match status" value="1"/>
</dbReference>
<dbReference type="Pfam" id="PF00072">
    <property type="entry name" value="Response_reg"/>
    <property type="match status" value="1"/>
</dbReference>
<dbReference type="GO" id="GO:0005829">
    <property type="term" value="C:cytosol"/>
    <property type="evidence" value="ECO:0007669"/>
    <property type="project" value="TreeGrafter"/>
</dbReference>
<gene>
    <name evidence="11" type="primary">phoP</name>
    <name evidence="11" type="ordered locus">Sez_1369</name>
</gene>
<keyword evidence="4 8" id="KW-0238">DNA-binding</keyword>
<dbReference type="InterPro" id="IPR036388">
    <property type="entry name" value="WH-like_DNA-bd_sf"/>
</dbReference>
<feature type="domain" description="Response regulatory" evidence="9">
    <location>
        <begin position="11"/>
        <end position="125"/>
    </location>
</feature>
<evidence type="ECO:0000313" key="11">
    <source>
        <dbReference type="EMBL" id="ACG62705.1"/>
    </source>
</evidence>
<keyword evidence="5" id="KW-0010">Activator</keyword>
<dbReference type="Proteomes" id="UP000001873">
    <property type="component" value="Chromosome"/>
</dbReference>
<evidence type="ECO:0000313" key="12">
    <source>
        <dbReference type="Proteomes" id="UP000001873"/>
    </source>
</evidence>
<evidence type="ECO:0000256" key="8">
    <source>
        <dbReference type="PROSITE-ProRule" id="PRU01091"/>
    </source>
</evidence>